<evidence type="ECO:0000256" key="13">
    <source>
        <dbReference type="SAM" id="Phobius"/>
    </source>
</evidence>
<dbReference type="InterPro" id="IPR050351">
    <property type="entry name" value="BphY/WalK/GraS-like"/>
</dbReference>
<keyword evidence="16" id="KW-1185">Reference proteome</keyword>
<keyword evidence="5" id="KW-0808">Transferase</keyword>
<dbReference type="Pfam" id="PF02518">
    <property type="entry name" value="HATPase_c"/>
    <property type="match status" value="1"/>
</dbReference>
<dbReference type="RefSeq" id="WP_179941625.1">
    <property type="nucleotide sequence ID" value="NZ_JACBYF010000014.1"/>
</dbReference>
<protein>
    <recommendedName>
        <fullName evidence="3">histidine kinase</fullName>
        <ecNumber evidence="3">2.7.13.3</ecNumber>
    </recommendedName>
</protein>
<keyword evidence="12 13" id="KW-0472">Membrane</keyword>
<feature type="transmembrane region" description="Helical" evidence="13">
    <location>
        <begin position="12"/>
        <end position="30"/>
    </location>
</feature>
<dbReference type="SUPFAM" id="SSF55874">
    <property type="entry name" value="ATPase domain of HSP90 chaperone/DNA topoisomerase II/histidine kinase"/>
    <property type="match status" value="1"/>
</dbReference>
<gene>
    <name evidence="15" type="ORF">HZY85_06525</name>
</gene>
<keyword evidence="7" id="KW-0547">Nucleotide-binding</keyword>
<evidence type="ECO:0000256" key="11">
    <source>
        <dbReference type="ARBA" id="ARBA00023012"/>
    </source>
</evidence>
<proteinExistence type="predicted"/>
<dbReference type="PANTHER" id="PTHR45453">
    <property type="entry name" value="PHOSPHATE REGULON SENSOR PROTEIN PHOR"/>
    <property type="match status" value="1"/>
</dbReference>
<dbReference type="InterPro" id="IPR036890">
    <property type="entry name" value="HATPase_C_sf"/>
</dbReference>
<feature type="transmembrane region" description="Helical" evidence="13">
    <location>
        <begin position="36"/>
        <end position="54"/>
    </location>
</feature>
<comment type="catalytic activity">
    <reaction evidence="1">
        <text>ATP + protein L-histidine = ADP + protein N-phospho-L-histidine.</text>
        <dbReference type="EC" id="2.7.13.3"/>
    </reaction>
</comment>
<evidence type="ECO:0000256" key="10">
    <source>
        <dbReference type="ARBA" id="ARBA00022989"/>
    </source>
</evidence>
<dbReference type="EC" id="2.7.13.3" evidence="3"/>
<evidence type="ECO:0000256" key="1">
    <source>
        <dbReference type="ARBA" id="ARBA00000085"/>
    </source>
</evidence>
<dbReference type="EMBL" id="JACBYF010000014">
    <property type="protein sequence ID" value="NYS47841.1"/>
    <property type="molecule type" value="Genomic_DNA"/>
</dbReference>
<evidence type="ECO:0000256" key="5">
    <source>
        <dbReference type="ARBA" id="ARBA00022679"/>
    </source>
</evidence>
<evidence type="ECO:0000256" key="4">
    <source>
        <dbReference type="ARBA" id="ARBA00022475"/>
    </source>
</evidence>
<keyword evidence="4" id="KW-1003">Cell membrane</keyword>
<keyword evidence="9" id="KW-0067">ATP-binding</keyword>
<evidence type="ECO:0000313" key="16">
    <source>
        <dbReference type="Proteomes" id="UP000531840"/>
    </source>
</evidence>
<feature type="domain" description="Histidine kinase" evidence="14">
    <location>
        <begin position="122"/>
        <end position="323"/>
    </location>
</feature>
<dbReference type="SMART" id="SM00387">
    <property type="entry name" value="HATPase_c"/>
    <property type="match status" value="1"/>
</dbReference>
<dbReference type="InterPro" id="IPR005467">
    <property type="entry name" value="His_kinase_dom"/>
</dbReference>
<evidence type="ECO:0000256" key="7">
    <source>
        <dbReference type="ARBA" id="ARBA00022741"/>
    </source>
</evidence>
<dbReference type="InterPro" id="IPR003594">
    <property type="entry name" value="HATPase_dom"/>
</dbReference>
<name>A0ABX2SZM9_9BACL</name>
<comment type="subcellular location">
    <subcellularLocation>
        <location evidence="2">Cell membrane</location>
        <topology evidence="2">Multi-pass membrane protein</topology>
    </subcellularLocation>
</comment>
<keyword evidence="8 15" id="KW-0418">Kinase</keyword>
<evidence type="ECO:0000256" key="9">
    <source>
        <dbReference type="ARBA" id="ARBA00022840"/>
    </source>
</evidence>
<keyword evidence="6 13" id="KW-0812">Transmembrane</keyword>
<dbReference type="GO" id="GO:0016301">
    <property type="term" value="F:kinase activity"/>
    <property type="evidence" value="ECO:0007669"/>
    <property type="project" value="UniProtKB-KW"/>
</dbReference>
<dbReference type="PROSITE" id="PS50109">
    <property type="entry name" value="HIS_KIN"/>
    <property type="match status" value="1"/>
</dbReference>
<evidence type="ECO:0000256" key="6">
    <source>
        <dbReference type="ARBA" id="ARBA00022692"/>
    </source>
</evidence>
<dbReference type="PANTHER" id="PTHR45453:SF2">
    <property type="entry name" value="HISTIDINE KINASE"/>
    <property type="match status" value="1"/>
</dbReference>
<evidence type="ECO:0000259" key="14">
    <source>
        <dbReference type="PROSITE" id="PS50109"/>
    </source>
</evidence>
<sequence>MLKFYIKDKIELLSTLVVSILSISIILYLYDLDLEIILYPITVILIVFLVYFVYDYYLFKKRIKLLNLEKENTNTTVYKINKKYPTEYNLYLEVINNLKKESIKIIEKTNIEKNNITDYYTQWVHQIKTPISALSFLIENEEDANQKRLLEAELFKIEQYVELVLTYLRLDVDKNDFYAENVKLQTLINKVIKKHSNIFIHKKISIENNVDLTVISDKKWLEFVFDQIVSNSLKYTSKGGFLKIYREENTLFIEDNGIGIQPDNLPRIFEKGYTGFNGRKDKKSSGIGLYLTKKTLDKLGHKIEITSELKKGTVVKIIFSKENIKR</sequence>
<evidence type="ECO:0000256" key="8">
    <source>
        <dbReference type="ARBA" id="ARBA00022777"/>
    </source>
</evidence>
<comment type="caution">
    <text evidence="15">The sequence shown here is derived from an EMBL/GenBank/DDBJ whole genome shotgun (WGS) entry which is preliminary data.</text>
</comment>
<evidence type="ECO:0000256" key="3">
    <source>
        <dbReference type="ARBA" id="ARBA00012438"/>
    </source>
</evidence>
<dbReference type="Gene3D" id="3.30.565.10">
    <property type="entry name" value="Histidine kinase-like ATPase, C-terminal domain"/>
    <property type="match status" value="1"/>
</dbReference>
<evidence type="ECO:0000313" key="15">
    <source>
        <dbReference type="EMBL" id="NYS47841.1"/>
    </source>
</evidence>
<evidence type="ECO:0000256" key="2">
    <source>
        <dbReference type="ARBA" id="ARBA00004651"/>
    </source>
</evidence>
<reference evidence="15 16" key="1">
    <citation type="submission" date="2020-07" db="EMBL/GenBank/DDBJ databases">
        <title>MOT database genomes.</title>
        <authorList>
            <person name="Joseph S."/>
            <person name="Aduse-Opoku J."/>
            <person name="Hashim A."/>
            <person name="Wade W."/>
            <person name="Curtis M."/>
        </authorList>
    </citation>
    <scope>NUCLEOTIDE SEQUENCE [LARGE SCALE GENOMIC DNA]</scope>
    <source>
        <strain evidence="15 16">CIP 106318</strain>
    </source>
</reference>
<organism evidence="15 16">
    <name type="scientific">Gemelliphila palaticanis</name>
    <dbReference type="NCBI Taxonomy" id="81950"/>
    <lineage>
        <taxon>Bacteria</taxon>
        <taxon>Bacillati</taxon>
        <taxon>Bacillota</taxon>
        <taxon>Bacilli</taxon>
        <taxon>Bacillales</taxon>
        <taxon>Gemellaceae</taxon>
        <taxon>Gemelliphila</taxon>
    </lineage>
</organism>
<accession>A0ABX2SZM9</accession>
<keyword evidence="11" id="KW-0902">Two-component regulatory system</keyword>
<dbReference type="Proteomes" id="UP000531840">
    <property type="component" value="Unassembled WGS sequence"/>
</dbReference>
<keyword evidence="10 13" id="KW-1133">Transmembrane helix</keyword>
<evidence type="ECO:0000256" key="12">
    <source>
        <dbReference type="ARBA" id="ARBA00023136"/>
    </source>
</evidence>